<evidence type="ECO:0000256" key="11">
    <source>
        <dbReference type="RuleBase" id="RU363115"/>
    </source>
</evidence>
<keyword evidence="6 11" id="KW-0378">Hydrolase</keyword>
<proteinExistence type="inferred from homology"/>
<evidence type="ECO:0000256" key="1">
    <source>
        <dbReference type="ARBA" id="ARBA00004329"/>
    </source>
</evidence>
<evidence type="ECO:0000256" key="2">
    <source>
        <dbReference type="ARBA" id="ARBA00010958"/>
    </source>
</evidence>
<feature type="region of interest" description="Disordered" evidence="12">
    <location>
        <begin position="519"/>
        <end position="604"/>
    </location>
</feature>
<dbReference type="RefSeq" id="XP_064851694.1">
    <property type="nucleotide sequence ID" value="XM_064995622.1"/>
</dbReference>
<keyword evidence="8" id="KW-0653">Protein transport</keyword>
<dbReference type="GO" id="GO:0004197">
    <property type="term" value="F:cysteine-type endopeptidase activity"/>
    <property type="evidence" value="ECO:0007669"/>
    <property type="project" value="TreeGrafter"/>
</dbReference>
<keyword evidence="15" id="KW-1185">Reference proteome</keyword>
<dbReference type="PANTHER" id="PTHR22624">
    <property type="entry name" value="CYSTEINE PROTEASE ATG4"/>
    <property type="match status" value="1"/>
</dbReference>
<feature type="compositionally biased region" description="Acidic residues" evidence="12">
    <location>
        <begin position="628"/>
        <end position="638"/>
    </location>
</feature>
<comment type="subcellular location">
    <subcellularLocation>
        <location evidence="11">Nucleus</location>
    </subcellularLocation>
    <subcellularLocation>
        <location evidence="11">Cytoplasm</location>
    </subcellularLocation>
    <subcellularLocation>
        <location evidence="1">Preautophagosomal structure</location>
    </subcellularLocation>
</comment>
<keyword evidence="9" id="KW-0072">Autophagy</keyword>
<dbReference type="InterPro" id="IPR038765">
    <property type="entry name" value="Papain-like_cys_pep_sf"/>
</dbReference>
<evidence type="ECO:0000259" key="13">
    <source>
        <dbReference type="Pfam" id="PF03416"/>
    </source>
</evidence>
<evidence type="ECO:0000256" key="9">
    <source>
        <dbReference type="ARBA" id="ARBA00023006"/>
    </source>
</evidence>
<dbReference type="InterPro" id="IPR005078">
    <property type="entry name" value="Peptidase_C54"/>
</dbReference>
<dbReference type="Proteomes" id="UP001360560">
    <property type="component" value="Unassembled WGS sequence"/>
</dbReference>
<feature type="compositionally biased region" description="Polar residues" evidence="12">
    <location>
        <begin position="519"/>
        <end position="543"/>
    </location>
</feature>
<feature type="region of interest" description="Disordered" evidence="12">
    <location>
        <begin position="1"/>
        <end position="38"/>
    </location>
</feature>
<comment type="similarity">
    <text evidence="2 11">Belongs to the peptidase C54 family.</text>
</comment>
<evidence type="ECO:0000313" key="15">
    <source>
        <dbReference type="Proteomes" id="UP001360560"/>
    </source>
</evidence>
<evidence type="ECO:0000256" key="6">
    <source>
        <dbReference type="ARBA" id="ARBA00022801"/>
    </source>
</evidence>
<dbReference type="PANTHER" id="PTHR22624:SF49">
    <property type="entry name" value="CYSTEINE PROTEASE"/>
    <property type="match status" value="1"/>
</dbReference>
<evidence type="ECO:0000256" key="8">
    <source>
        <dbReference type="ARBA" id="ARBA00022927"/>
    </source>
</evidence>
<accession>A0AAV5QJU4</accession>
<dbReference type="SUPFAM" id="SSF54001">
    <property type="entry name" value="Cysteine proteinases"/>
    <property type="match status" value="1"/>
</dbReference>
<dbReference type="GO" id="GO:0000423">
    <property type="term" value="P:mitophagy"/>
    <property type="evidence" value="ECO:0007669"/>
    <property type="project" value="TreeGrafter"/>
</dbReference>
<dbReference type="GO" id="GO:0005634">
    <property type="term" value="C:nucleus"/>
    <property type="evidence" value="ECO:0007669"/>
    <property type="project" value="UniProtKB-SubCell"/>
</dbReference>
<gene>
    <name evidence="14" type="ORF">DASC09_020190</name>
</gene>
<reference evidence="14 15" key="1">
    <citation type="journal article" date="2023" name="Elife">
        <title>Identification of key yeast species and microbe-microbe interactions impacting larval growth of Drosophila in the wild.</title>
        <authorList>
            <person name="Mure A."/>
            <person name="Sugiura Y."/>
            <person name="Maeda R."/>
            <person name="Honda K."/>
            <person name="Sakurai N."/>
            <person name="Takahashi Y."/>
            <person name="Watada M."/>
            <person name="Katoh T."/>
            <person name="Gotoh A."/>
            <person name="Gotoh Y."/>
            <person name="Taniguchi I."/>
            <person name="Nakamura K."/>
            <person name="Hayashi T."/>
            <person name="Katayama T."/>
            <person name="Uemura T."/>
            <person name="Hattori Y."/>
        </authorList>
    </citation>
    <scope>NUCLEOTIDE SEQUENCE [LARGE SCALE GENOMIC DNA]</scope>
    <source>
        <strain evidence="14 15">SC-9</strain>
    </source>
</reference>
<keyword evidence="5 11" id="KW-0645">Protease</keyword>
<keyword evidence="3" id="KW-0813">Transport</keyword>
<evidence type="ECO:0000256" key="12">
    <source>
        <dbReference type="SAM" id="MobiDB-lite"/>
    </source>
</evidence>
<comment type="catalytic activity">
    <reaction evidence="10">
        <text>[protein]-C-terminal L-amino acid-glycyl-phosphatidylethanolamide + H2O = [protein]-C-terminal L-amino acid-glycine + a 1,2-diacyl-sn-glycero-3-phosphoethanolamine</text>
        <dbReference type="Rhea" id="RHEA:67548"/>
        <dbReference type="Rhea" id="RHEA-COMP:17323"/>
        <dbReference type="Rhea" id="RHEA-COMP:17324"/>
        <dbReference type="ChEBI" id="CHEBI:15377"/>
        <dbReference type="ChEBI" id="CHEBI:64612"/>
        <dbReference type="ChEBI" id="CHEBI:172940"/>
        <dbReference type="ChEBI" id="CHEBI:172941"/>
    </reaction>
    <physiologicalReaction direction="left-to-right" evidence="10">
        <dbReference type="Rhea" id="RHEA:67549"/>
    </physiologicalReaction>
</comment>
<dbReference type="Pfam" id="PF03416">
    <property type="entry name" value="Peptidase_C54"/>
    <property type="match status" value="1"/>
</dbReference>
<keyword evidence="11" id="KW-0539">Nucleus</keyword>
<name>A0AAV5QJU4_9ASCO</name>
<sequence>MFLDKELEHEDTKNPLIVLGNSYPASTDTDSEDRPNSEEQYQVIEDRIQAESMVIVKQNNNNNDTDATQTDENHQSIPMTNNQMTGLNINDFKSKIQSNFNSLFNISKPDQIEPTALAAAGKAQQPNTWPKDFLDDVRTRLWLTYRVGFPSIPKDKNSPSTVMGALMRGNFADINSDGFSSDCGWGCMIRTSQSLLANTLLDLKVGRDWRFQGPNNDESWDMIHDNIVSWFVDDPISPFSIHNFVKKGSILCGKSSGEWFGPSAASRSIQALCDDFKDAGLNVYIGEDSGEIYEKDMLQYFQQGEDDKAVLILLGMRLGIDNVNVIYYSPLKQVLSLKQSVGIAGGRPSSSHYFFGYQDDYLFFLDPHVSNRPALKLGNNYDLSESVVTGVSQSNPIDSSTIPDADLISPTLLTNSDIESVHTTVFNKLHLSEMDPSMLIGFLIKNKSDWNSFKESVNTTDLKKIIHIADGSKNDVLGSQIRRSSLDVLTERNLVLVESEDGMGDEFVDLGAEFDNLSTSDGMNHPATSTIPTTCFSKKPTQSAEEKAPTDSSSDNPLYETTENDIICVDRTPKPLEPSIGKSPSPEQSEKAMNQTWENVSNHNASYEDLQGVYQQQDNDDAKVIVQDTDEDESSENEELAKESEVLTH</sequence>
<dbReference type="GO" id="GO:0015031">
    <property type="term" value="P:protein transport"/>
    <property type="evidence" value="ECO:0007669"/>
    <property type="project" value="UniProtKB-KW"/>
</dbReference>
<evidence type="ECO:0000256" key="7">
    <source>
        <dbReference type="ARBA" id="ARBA00022807"/>
    </source>
</evidence>
<dbReference type="GO" id="GO:0034727">
    <property type="term" value="P:piecemeal microautophagy of the nucleus"/>
    <property type="evidence" value="ECO:0007669"/>
    <property type="project" value="TreeGrafter"/>
</dbReference>
<keyword evidence="7" id="KW-0788">Thiol protease</keyword>
<evidence type="ECO:0000256" key="3">
    <source>
        <dbReference type="ARBA" id="ARBA00022448"/>
    </source>
</evidence>
<evidence type="ECO:0000313" key="14">
    <source>
        <dbReference type="EMBL" id="GMM34694.1"/>
    </source>
</evidence>
<dbReference type="GO" id="GO:0000045">
    <property type="term" value="P:autophagosome assembly"/>
    <property type="evidence" value="ECO:0007669"/>
    <property type="project" value="TreeGrafter"/>
</dbReference>
<feature type="compositionally biased region" description="Basic and acidic residues" evidence="12">
    <location>
        <begin position="639"/>
        <end position="649"/>
    </location>
</feature>
<evidence type="ECO:0000256" key="4">
    <source>
        <dbReference type="ARBA" id="ARBA00022490"/>
    </source>
</evidence>
<dbReference type="GO" id="GO:0016485">
    <property type="term" value="P:protein processing"/>
    <property type="evidence" value="ECO:0007669"/>
    <property type="project" value="TreeGrafter"/>
</dbReference>
<feature type="compositionally biased region" description="Polar residues" evidence="12">
    <location>
        <begin position="550"/>
        <end position="561"/>
    </location>
</feature>
<feature type="domain" description="Peptidase C54 catalytic" evidence="13">
    <location>
        <begin position="131"/>
        <end position="455"/>
    </location>
</feature>
<keyword evidence="4 11" id="KW-0963">Cytoplasm</keyword>
<dbReference type="InterPro" id="IPR046792">
    <property type="entry name" value="Peptidase_C54_cat"/>
</dbReference>
<dbReference type="AlphaFoldDB" id="A0AAV5QJU4"/>
<comment type="caution">
    <text evidence="14">The sequence shown here is derived from an EMBL/GenBank/DDBJ whole genome shotgun (WGS) entry which is preliminary data.</text>
</comment>
<protein>
    <recommendedName>
        <fullName evidence="11">Cysteine protease</fullName>
        <ecNumber evidence="11">3.4.22.-</ecNumber>
    </recommendedName>
</protein>
<feature type="region of interest" description="Disordered" evidence="12">
    <location>
        <begin position="60"/>
        <end position="82"/>
    </location>
</feature>
<feature type="compositionally biased region" description="Polar residues" evidence="12">
    <location>
        <begin position="585"/>
        <end position="604"/>
    </location>
</feature>
<evidence type="ECO:0000256" key="10">
    <source>
        <dbReference type="ARBA" id="ARBA00029362"/>
    </source>
</evidence>
<dbReference type="GO" id="GO:0035973">
    <property type="term" value="P:aggrephagy"/>
    <property type="evidence" value="ECO:0007669"/>
    <property type="project" value="TreeGrafter"/>
</dbReference>
<dbReference type="GeneID" id="90072673"/>
<dbReference type="EMBL" id="BTFZ01000003">
    <property type="protein sequence ID" value="GMM34694.1"/>
    <property type="molecule type" value="Genomic_DNA"/>
</dbReference>
<dbReference type="GO" id="GO:0000407">
    <property type="term" value="C:phagophore assembly site"/>
    <property type="evidence" value="ECO:0007669"/>
    <property type="project" value="UniProtKB-SubCell"/>
</dbReference>
<comment type="function">
    <text evidence="11">Required for selective autophagic degradation of the nucleus (nucleophagy) as well as for mitophagy which contributes to regulate mitochondrial quantity and quality by eliminating the mitochondria to a basal level to fulfill cellular energy requirements and preventing excess ROS production.</text>
</comment>
<evidence type="ECO:0000256" key="5">
    <source>
        <dbReference type="ARBA" id="ARBA00022670"/>
    </source>
</evidence>
<dbReference type="EC" id="3.4.22.-" evidence="11"/>
<organism evidence="14 15">
    <name type="scientific">Saccharomycopsis crataegensis</name>
    <dbReference type="NCBI Taxonomy" id="43959"/>
    <lineage>
        <taxon>Eukaryota</taxon>
        <taxon>Fungi</taxon>
        <taxon>Dikarya</taxon>
        <taxon>Ascomycota</taxon>
        <taxon>Saccharomycotina</taxon>
        <taxon>Saccharomycetes</taxon>
        <taxon>Saccharomycopsidaceae</taxon>
        <taxon>Saccharomycopsis</taxon>
    </lineage>
</organism>
<dbReference type="GO" id="GO:0019786">
    <property type="term" value="F:protein-phosphatidylethanolamide deconjugating activity"/>
    <property type="evidence" value="ECO:0007669"/>
    <property type="project" value="InterPro"/>
</dbReference>
<feature type="region of interest" description="Disordered" evidence="12">
    <location>
        <begin position="628"/>
        <end position="649"/>
    </location>
</feature>
<feature type="compositionally biased region" description="Low complexity" evidence="12">
    <location>
        <begin position="60"/>
        <end position="70"/>
    </location>
</feature>
<feature type="compositionally biased region" description="Basic and acidic residues" evidence="12">
    <location>
        <begin position="1"/>
        <end position="13"/>
    </location>
</feature>